<dbReference type="EnsemblPlants" id="OBART06G00600.1">
    <property type="protein sequence ID" value="OBART06G00600.1"/>
    <property type="gene ID" value="OBART06G00600"/>
</dbReference>
<evidence type="ECO:0000313" key="5">
    <source>
        <dbReference type="EnsemblPlants" id="OBART06G00600.1"/>
    </source>
</evidence>
<dbReference type="InterPro" id="IPR051600">
    <property type="entry name" value="Beta-PGM-like"/>
</dbReference>
<dbReference type="GO" id="GO:0003824">
    <property type="term" value="F:catalytic activity"/>
    <property type="evidence" value="ECO:0007669"/>
    <property type="project" value="UniProtKB-ARBA"/>
</dbReference>
<evidence type="ECO:0000256" key="4">
    <source>
        <dbReference type="SAM" id="MobiDB-lite"/>
    </source>
</evidence>
<keyword evidence="3" id="KW-0460">Magnesium</keyword>
<proteinExistence type="predicted"/>
<dbReference type="Pfam" id="PF00702">
    <property type="entry name" value="Hydrolase"/>
    <property type="match status" value="1"/>
</dbReference>
<protein>
    <submittedName>
        <fullName evidence="5">Uncharacterized protein</fullName>
    </submittedName>
</protein>
<dbReference type="PANTHER" id="PTHR46193:SF20">
    <property type="entry name" value="OS06G0109500 PROTEIN"/>
    <property type="match status" value="1"/>
</dbReference>
<keyword evidence="2" id="KW-0479">Metal-binding</keyword>
<dbReference type="eggNOG" id="KOG2914">
    <property type="taxonomic scope" value="Eukaryota"/>
</dbReference>
<name>A0A0D3GBX6_9ORYZ</name>
<dbReference type="SUPFAM" id="SSF56784">
    <property type="entry name" value="HAD-like"/>
    <property type="match status" value="1"/>
</dbReference>
<evidence type="ECO:0000313" key="6">
    <source>
        <dbReference type="Proteomes" id="UP000026960"/>
    </source>
</evidence>
<dbReference type="Gene3D" id="3.40.50.1000">
    <property type="entry name" value="HAD superfamily/HAD-like"/>
    <property type="match status" value="1"/>
</dbReference>
<sequence>MAGIVEKEGETGHLTSPTAPTLTTPTNQAFVNIITVLMMMSLMEEEAMAMETMATTTTKRMSVAEVSLVEAVLFDIDGTMCVSDPFHHRAFSELLQALGYNSGVPITPEFGMAHMAGRSNHQIGSFLFPDWPQHRLDAFFADKEALFARYAAEGLREVAGLTDLCRWAAARGLKRAAVTNAPRANADLMISILGLSDFFQVIVAAADDCDLPKPSPEPYLRALSLLGASPRHTLVFEDSVVGVQAGVAAGMPVIAVAEEAREAKVVAAGASLVIRDYKDHKLWAALDKLQAAAAAAQSNGQLGA</sequence>
<feature type="region of interest" description="Disordered" evidence="4">
    <location>
        <begin position="1"/>
        <end position="21"/>
    </location>
</feature>
<dbReference type="InterPro" id="IPR006439">
    <property type="entry name" value="HAD-SF_hydro_IA"/>
</dbReference>
<dbReference type="InterPro" id="IPR023214">
    <property type="entry name" value="HAD_sf"/>
</dbReference>
<organism evidence="5">
    <name type="scientific">Oryza barthii</name>
    <dbReference type="NCBI Taxonomy" id="65489"/>
    <lineage>
        <taxon>Eukaryota</taxon>
        <taxon>Viridiplantae</taxon>
        <taxon>Streptophyta</taxon>
        <taxon>Embryophyta</taxon>
        <taxon>Tracheophyta</taxon>
        <taxon>Spermatophyta</taxon>
        <taxon>Magnoliopsida</taxon>
        <taxon>Liliopsida</taxon>
        <taxon>Poales</taxon>
        <taxon>Poaceae</taxon>
        <taxon>BOP clade</taxon>
        <taxon>Oryzoideae</taxon>
        <taxon>Oryzeae</taxon>
        <taxon>Oryzinae</taxon>
        <taxon>Oryza</taxon>
    </lineage>
</organism>
<dbReference type="InterPro" id="IPR036412">
    <property type="entry name" value="HAD-like_sf"/>
</dbReference>
<evidence type="ECO:0000256" key="1">
    <source>
        <dbReference type="ARBA" id="ARBA00001946"/>
    </source>
</evidence>
<keyword evidence="6" id="KW-1185">Reference proteome</keyword>
<evidence type="ECO:0000256" key="3">
    <source>
        <dbReference type="ARBA" id="ARBA00022842"/>
    </source>
</evidence>
<reference evidence="5" key="1">
    <citation type="journal article" date="2009" name="Rice">
        <title>De Novo Next Generation Sequencing of Plant Genomes.</title>
        <authorList>
            <person name="Rounsley S."/>
            <person name="Marri P.R."/>
            <person name="Yu Y."/>
            <person name="He R."/>
            <person name="Sisneros N."/>
            <person name="Goicoechea J.L."/>
            <person name="Lee S.J."/>
            <person name="Angelova A."/>
            <person name="Kudrna D."/>
            <person name="Luo M."/>
            <person name="Affourtit J."/>
            <person name="Desany B."/>
            <person name="Knight J."/>
            <person name="Niazi F."/>
            <person name="Egholm M."/>
            <person name="Wing R.A."/>
        </authorList>
    </citation>
    <scope>NUCLEOTIDE SEQUENCE [LARGE SCALE GENOMIC DNA]</scope>
    <source>
        <strain evidence="5">cv. IRGC 105608</strain>
    </source>
</reference>
<dbReference type="InterPro" id="IPR023198">
    <property type="entry name" value="PGP-like_dom2"/>
</dbReference>
<dbReference type="Proteomes" id="UP000026960">
    <property type="component" value="Chromosome 6"/>
</dbReference>
<dbReference type="AlphaFoldDB" id="A0A0D3GBX6"/>
<dbReference type="CDD" id="cd07505">
    <property type="entry name" value="HAD_BPGM-like"/>
    <property type="match status" value="1"/>
</dbReference>
<dbReference type="SFLD" id="SFLDG01129">
    <property type="entry name" value="C1.5:_HAD__Beta-PGM__Phosphata"/>
    <property type="match status" value="1"/>
</dbReference>
<feature type="compositionally biased region" description="Basic and acidic residues" evidence="4">
    <location>
        <begin position="1"/>
        <end position="11"/>
    </location>
</feature>
<dbReference type="GO" id="GO:0046872">
    <property type="term" value="F:metal ion binding"/>
    <property type="evidence" value="ECO:0007669"/>
    <property type="project" value="UniProtKB-KW"/>
</dbReference>
<dbReference type="Gene3D" id="1.10.150.240">
    <property type="entry name" value="Putative phosphatase, domain 2"/>
    <property type="match status" value="1"/>
</dbReference>
<dbReference type="STRING" id="65489.A0A0D3GBX6"/>
<dbReference type="Gramene" id="OBART06G00600.1">
    <property type="protein sequence ID" value="OBART06G00600.1"/>
    <property type="gene ID" value="OBART06G00600"/>
</dbReference>
<reference evidence="5" key="2">
    <citation type="submission" date="2015-03" db="UniProtKB">
        <authorList>
            <consortium name="EnsemblPlants"/>
        </authorList>
    </citation>
    <scope>IDENTIFICATION</scope>
</reference>
<dbReference type="SFLD" id="SFLDS00003">
    <property type="entry name" value="Haloacid_Dehalogenase"/>
    <property type="match status" value="1"/>
</dbReference>
<dbReference type="PaxDb" id="65489-OBART06G00600.1"/>
<accession>A0A0D3GBX6</accession>
<comment type="cofactor">
    <cofactor evidence="1">
        <name>Mg(2+)</name>
        <dbReference type="ChEBI" id="CHEBI:18420"/>
    </cofactor>
</comment>
<dbReference type="NCBIfam" id="TIGR01509">
    <property type="entry name" value="HAD-SF-IA-v3"/>
    <property type="match status" value="1"/>
</dbReference>
<dbReference type="HOGENOM" id="CLU_045011_7_0_1"/>
<dbReference type="PANTHER" id="PTHR46193">
    <property type="entry name" value="6-PHOSPHOGLUCONATE PHOSPHATASE"/>
    <property type="match status" value="1"/>
</dbReference>
<evidence type="ECO:0000256" key="2">
    <source>
        <dbReference type="ARBA" id="ARBA00022723"/>
    </source>
</evidence>